<feature type="domain" description="Integrase catalytic" evidence="2">
    <location>
        <begin position="1"/>
        <end position="75"/>
    </location>
</feature>
<dbReference type="InterPro" id="IPR012337">
    <property type="entry name" value="RNaseH-like_sf"/>
</dbReference>
<evidence type="ECO:0000259" key="2">
    <source>
        <dbReference type="PROSITE" id="PS50994"/>
    </source>
</evidence>
<dbReference type="EMBL" id="JBHSPA010000095">
    <property type="protein sequence ID" value="MFC5833629.1"/>
    <property type="molecule type" value="Genomic_DNA"/>
</dbReference>
<feature type="compositionally biased region" description="Gly residues" evidence="1">
    <location>
        <begin position="208"/>
        <end position="217"/>
    </location>
</feature>
<dbReference type="Gene3D" id="3.30.420.10">
    <property type="entry name" value="Ribonuclease H-like superfamily/Ribonuclease H"/>
    <property type="match status" value="1"/>
</dbReference>
<dbReference type="InterPro" id="IPR036397">
    <property type="entry name" value="RNaseH_sf"/>
</dbReference>
<organism evidence="3 4">
    <name type="scientific">Nonomuraea insulae</name>
    <dbReference type="NCBI Taxonomy" id="1616787"/>
    <lineage>
        <taxon>Bacteria</taxon>
        <taxon>Bacillati</taxon>
        <taxon>Actinomycetota</taxon>
        <taxon>Actinomycetes</taxon>
        <taxon>Streptosporangiales</taxon>
        <taxon>Streptosporangiaceae</taxon>
        <taxon>Nonomuraea</taxon>
    </lineage>
</organism>
<dbReference type="InterPro" id="IPR001584">
    <property type="entry name" value="Integrase_cat-core"/>
</dbReference>
<name>A0ABW1D777_9ACTN</name>
<sequence>MRQKNSTPNHPTTCGKVERFQQTMKNWLRAQPIRPATLTDLQALLNRFCDTYSHHRPHRSLPHRATPAAAYTAAPKALPDGSRDADTHAPRPPRPLRRRHPVRERPAALHRRRTNPRPDPRHSPDRRPARPRRRRHHRRTSARADHRPGPRLPTPGKPQQDETPGPVGSRVSDVLRHHKVPPAGFGPAFVHSPGPGERSCSSEVLRGQVGGEPGGHGHLVHVVVDPVVVE</sequence>
<feature type="compositionally biased region" description="Basic and acidic residues" evidence="1">
    <location>
        <begin position="116"/>
        <end position="128"/>
    </location>
</feature>
<protein>
    <submittedName>
        <fullName evidence="3">Integrase core domain-containing protein</fullName>
    </submittedName>
</protein>
<dbReference type="RefSeq" id="WP_379523063.1">
    <property type="nucleotide sequence ID" value="NZ_JBHSPA010000095.1"/>
</dbReference>
<gene>
    <name evidence="3" type="ORF">ACFPZ3_58135</name>
</gene>
<keyword evidence="4" id="KW-1185">Reference proteome</keyword>
<proteinExistence type="predicted"/>
<dbReference type="PROSITE" id="PS50994">
    <property type="entry name" value="INTEGRASE"/>
    <property type="match status" value="1"/>
</dbReference>
<feature type="compositionally biased region" description="Basic residues" evidence="1">
    <location>
        <begin position="94"/>
        <end position="115"/>
    </location>
</feature>
<feature type="compositionally biased region" description="Basic residues" evidence="1">
    <location>
        <begin position="129"/>
        <end position="141"/>
    </location>
</feature>
<evidence type="ECO:0000313" key="4">
    <source>
        <dbReference type="Proteomes" id="UP001596058"/>
    </source>
</evidence>
<comment type="caution">
    <text evidence="3">The sequence shown here is derived from an EMBL/GenBank/DDBJ whole genome shotgun (WGS) entry which is preliminary data.</text>
</comment>
<feature type="region of interest" description="Disordered" evidence="1">
    <location>
        <begin position="76"/>
        <end position="218"/>
    </location>
</feature>
<reference evidence="4" key="1">
    <citation type="journal article" date="2019" name="Int. J. Syst. Evol. Microbiol.">
        <title>The Global Catalogue of Microorganisms (GCM) 10K type strain sequencing project: providing services to taxonomists for standard genome sequencing and annotation.</title>
        <authorList>
            <consortium name="The Broad Institute Genomics Platform"/>
            <consortium name="The Broad Institute Genome Sequencing Center for Infectious Disease"/>
            <person name="Wu L."/>
            <person name="Ma J."/>
        </authorList>
    </citation>
    <scope>NUCLEOTIDE SEQUENCE [LARGE SCALE GENOMIC DNA]</scope>
    <source>
        <strain evidence="4">CCUG 53903</strain>
    </source>
</reference>
<accession>A0ABW1D777</accession>
<dbReference type="Proteomes" id="UP001596058">
    <property type="component" value="Unassembled WGS sequence"/>
</dbReference>
<dbReference type="Pfam" id="PF13683">
    <property type="entry name" value="rve_3"/>
    <property type="match status" value="1"/>
</dbReference>
<evidence type="ECO:0000313" key="3">
    <source>
        <dbReference type="EMBL" id="MFC5833629.1"/>
    </source>
</evidence>
<evidence type="ECO:0000256" key="1">
    <source>
        <dbReference type="SAM" id="MobiDB-lite"/>
    </source>
</evidence>
<dbReference type="SUPFAM" id="SSF53098">
    <property type="entry name" value="Ribonuclease H-like"/>
    <property type="match status" value="1"/>
</dbReference>